<gene>
    <name evidence="6" type="ORF">GLOIN_2v1569867</name>
</gene>
<evidence type="ECO:0000256" key="2">
    <source>
        <dbReference type="ARBA" id="ARBA00022737"/>
    </source>
</evidence>
<comment type="caution">
    <text evidence="6">The sequence shown here is derived from an EMBL/GenBank/DDBJ whole genome shotgun (WGS) entry which is preliminary data.</text>
</comment>
<dbReference type="InterPro" id="IPR019775">
    <property type="entry name" value="WD40_repeat_CS"/>
</dbReference>
<sequence>MTCSHFWSFGKLNTKTSKMVYGNTLFNNYYNHMAPLPQPPSSSKKVPRKPVPQGPSGNESPEEYFAKCRTKLLNGHIKTVRTVAWNCDGRKLASGSVDKTVRLWEADQEDIKYSIKLLGHEESVDQLCWSPQSPHELATASTDKTVRFWDTRDVKRCTHVVKTDGENINISWSWDGSMVAVGDKDDKISFIDPRHKPSPVIVKTYAEGDDIRDEINEISWNHDCSLFFLTTGSGAIKILKWPSLQPVHVLRGHTANCYCIDFDPKKRYVAAGGADALVTLWDLEECVCLRSFKELEFPVRTISFTHDGVYLAAASEDEHIIVSNVETGKTVYRIKTMAATNSVAWHPKGYLLAFAGDEEGIQDQKNYIGLKVFGFNDLKE</sequence>
<dbReference type="PROSITE" id="PS00678">
    <property type="entry name" value="WD_REPEATS_1"/>
    <property type="match status" value="2"/>
</dbReference>
<dbReference type="PANTHER" id="PTHR22839">
    <property type="entry name" value="THO COMPLEX SUBUNIT 3 THO3"/>
    <property type="match status" value="1"/>
</dbReference>
<dbReference type="SUPFAM" id="SSF50978">
    <property type="entry name" value="WD40 repeat-like"/>
    <property type="match status" value="1"/>
</dbReference>
<evidence type="ECO:0000256" key="3">
    <source>
        <dbReference type="ARBA" id="ARBA00046343"/>
    </source>
</evidence>
<dbReference type="InterPro" id="IPR036322">
    <property type="entry name" value="WD40_repeat_dom_sf"/>
</dbReference>
<dbReference type="PROSITE" id="PS50294">
    <property type="entry name" value="WD_REPEATS_REGION"/>
    <property type="match status" value="3"/>
</dbReference>
<dbReference type="SMART" id="SM00320">
    <property type="entry name" value="WD40"/>
    <property type="match status" value="6"/>
</dbReference>
<dbReference type="CDD" id="cd00200">
    <property type="entry name" value="WD40"/>
    <property type="match status" value="1"/>
</dbReference>
<proteinExistence type="inferred from homology"/>
<dbReference type="EMBL" id="AUPC02000065">
    <property type="protein sequence ID" value="POG75033.1"/>
    <property type="molecule type" value="Genomic_DNA"/>
</dbReference>
<dbReference type="Gene3D" id="2.130.10.10">
    <property type="entry name" value="YVTN repeat-like/Quinoprotein amine dehydrogenase"/>
    <property type="match status" value="2"/>
</dbReference>
<feature type="region of interest" description="Disordered" evidence="5">
    <location>
        <begin position="37"/>
        <end position="62"/>
    </location>
</feature>
<protein>
    <submittedName>
        <fullName evidence="6">Uncharacterized protein</fullName>
    </submittedName>
</protein>
<dbReference type="Proteomes" id="UP000018888">
    <property type="component" value="Unassembled WGS sequence"/>
</dbReference>
<dbReference type="InterPro" id="IPR040132">
    <property type="entry name" value="Tex1/THOC3"/>
</dbReference>
<dbReference type="VEuPathDB" id="FungiDB:RhiirFUN_002304"/>
<comment type="similarity">
    <text evidence="3">Belongs to the THOC3 family.</text>
</comment>
<dbReference type="GO" id="GO:0000445">
    <property type="term" value="C:THO complex part of transcription export complex"/>
    <property type="evidence" value="ECO:0007669"/>
    <property type="project" value="TreeGrafter"/>
</dbReference>
<evidence type="ECO:0000313" key="6">
    <source>
        <dbReference type="EMBL" id="POG75033.1"/>
    </source>
</evidence>
<keyword evidence="7" id="KW-1185">Reference proteome</keyword>
<dbReference type="InterPro" id="IPR020472">
    <property type="entry name" value="WD40_PAC1"/>
</dbReference>
<dbReference type="InterPro" id="IPR015943">
    <property type="entry name" value="WD40/YVTN_repeat-like_dom_sf"/>
</dbReference>
<feature type="repeat" description="WD" evidence="4">
    <location>
        <begin position="250"/>
        <end position="291"/>
    </location>
</feature>
<dbReference type="PRINTS" id="PR00320">
    <property type="entry name" value="GPROTEINBRPT"/>
</dbReference>
<dbReference type="PANTHER" id="PTHR22839:SF0">
    <property type="entry name" value="THO COMPLEX SUBUNIT 3"/>
    <property type="match status" value="1"/>
</dbReference>
<reference evidence="6 7" key="2">
    <citation type="journal article" date="2018" name="New Phytol.">
        <title>High intraspecific genome diversity in the model arbuscular mycorrhizal symbiont Rhizophagus irregularis.</title>
        <authorList>
            <person name="Chen E.C.H."/>
            <person name="Morin E."/>
            <person name="Beaudet D."/>
            <person name="Noel J."/>
            <person name="Yildirir G."/>
            <person name="Ndikumana S."/>
            <person name="Charron P."/>
            <person name="St-Onge C."/>
            <person name="Giorgi J."/>
            <person name="Kruger M."/>
            <person name="Marton T."/>
            <person name="Ropars J."/>
            <person name="Grigoriev I.V."/>
            <person name="Hainaut M."/>
            <person name="Henrissat B."/>
            <person name="Roux C."/>
            <person name="Martin F."/>
            <person name="Corradi N."/>
        </authorList>
    </citation>
    <scope>NUCLEOTIDE SEQUENCE [LARGE SCALE GENOMIC DNA]</scope>
    <source>
        <strain evidence="6 7">DAOM 197198</strain>
    </source>
</reference>
<evidence type="ECO:0000313" key="7">
    <source>
        <dbReference type="Proteomes" id="UP000018888"/>
    </source>
</evidence>
<keyword evidence="2" id="KW-0677">Repeat</keyword>
<accession>A0A2P4QBM8</accession>
<feature type="repeat" description="WD" evidence="4">
    <location>
        <begin position="117"/>
        <end position="152"/>
    </location>
</feature>
<feature type="repeat" description="WD" evidence="4">
    <location>
        <begin position="73"/>
        <end position="114"/>
    </location>
</feature>
<dbReference type="GO" id="GO:0006406">
    <property type="term" value="P:mRNA export from nucleus"/>
    <property type="evidence" value="ECO:0007669"/>
    <property type="project" value="InterPro"/>
</dbReference>
<dbReference type="PROSITE" id="PS50082">
    <property type="entry name" value="WD_REPEATS_2"/>
    <property type="match status" value="3"/>
</dbReference>
<dbReference type="Pfam" id="PF25174">
    <property type="entry name" value="Beta-prop_THOC3"/>
    <property type="match status" value="1"/>
</dbReference>
<keyword evidence="1 4" id="KW-0853">WD repeat</keyword>
<dbReference type="InterPro" id="IPR001680">
    <property type="entry name" value="WD40_rpt"/>
</dbReference>
<dbReference type="AlphaFoldDB" id="A0A2P4QBM8"/>
<organism evidence="6 7">
    <name type="scientific">Rhizophagus irregularis (strain DAOM 181602 / DAOM 197198 / MUCL 43194)</name>
    <name type="common">Arbuscular mycorrhizal fungus</name>
    <name type="synonym">Glomus intraradices</name>
    <dbReference type="NCBI Taxonomy" id="747089"/>
    <lineage>
        <taxon>Eukaryota</taxon>
        <taxon>Fungi</taxon>
        <taxon>Fungi incertae sedis</taxon>
        <taxon>Mucoromycota</taxon>
        <taxon>Glomeromycotina</taxon>
        <taxon>Glomeromycetes</taxon>
        <taxon>Glomerales</taxon>
        <taxon>Glomeraceae</taxon>
        <taxon>Rhizophagus</taxon>
    </lineage>
</organism>
<evidence type="ECO:0000256" key="5">
    <source>
        <dbReference type="SAM" id="MobiDB-lite"/>
    </source>
</evidence>
<evidence type="ECO:0000256" key="1">
    <source>
        <dbReference type="ARBA" id="ARBA00022574"/>
    </source>
</evidence>
<reference evidence="6 7" key="1">
    <citation type="journal article" date="2013" name="Proc. Natl. Acad. Sci. U.S.A.">
        <title>Genome of an arbuscular mycorrhizal fungus provides insight into the oldest plant symbiosis.</title>
        <authorList>
            <person name="Tisserant E."/>
            <person name="Malbreil M."/>
            <person name="Kuo A."/>
            <person name="Kohler A."/>
            <person name="Symeonidi A."/>
            <person name="Balestrini R."/>
            <person name="Charron P."/>
            <person name="Duensing N."/>
            <person name="Frei Dit Frey N."/>
            <person name="Gianinazzi-Pearson V."/>
            <person name="Gilbert L.B."/>
            <person name="Handa Y."/>
            <person name="Herr J.R."/>
            <person name="Hijri M."/>
            <person name="Koul R."/>
            <person name="Kawaguchi M."/>
            <person name="Krajinski F."/>
            <person name="Lammers P.J."/>
            <person name="Masclaux F.G."/>
            <person name="Murat C."/>
            <person name="Morin E."/>
            <person name="Ndikumana S."/>
            <person name="Pagni M."/>
            <person name="Petitpierre D."/>
            <person name="Requena N."/>
            <person name="Rosikiewicz P."/>
            <person name="Riley R."/>
            <person name="Saito K."/>
            <person name="San Clemente H."/>
            <person name="Shapiro H."/>
            <person name="van Tuinen D."/>
            <person name="Becard G."/>
            <person name="Bonfante P."/>
            <person name="Paszkowski U."/>
            <person name="Shachar-Hill Y.Y."/>
            <person name="Tuskan G.A."/>
            <person name="Young P.W."/>
            <person name="Sanders I.R."/>
            <person name="Henrissat B."/>
            <person name="Rensing S.A."/>
            <person name="Grigoriev I.V."/>
            <person name="Corradi N."/>
            <person name="Roux C."/>
            <person name="Martin F."/>
        </authorList>
    </citation>
    <scope>NUCLEOTIDE SEQUENCE [LARGE SCALE GENOMIC DNA]</scope>
    <source>
        <strain evidence="6 7">DAOM 197198</strain>
    </source>
</reference>
<name>A0A2P4QBM8_RHIID</name>
<evidence type="ECO:0000256" key="4">
    <source>
        <dbReference type="PROSITE-ProRule" id="PRU00221"/>
    </source>
</evidence>